<dbReference type="STRING" id="1432141.A0A015KQ07"/>
<evidence type="ECO:0000256" key="1">
    <source>
        <dbReference type="ARBA" id="ARBA00022658"/>
    </source>
</evidence>
<dbReference type="InterPro" id="IPR051336">
    <property type="entry name" value="RhoGEF_Guanine_NuclExch_SF"/>
</dbReference>
<keyword evidence="5" id="KW-1185">Reference proteome</keyword>
<dbReference type="EMBL" id="JEMT01024964">
    <property type="protein sequence ID" value="EXX61901.1"/>
    <property type="molecule type" value="Genomic_DNA"/>
</dbReference>
<name>A0A015KQ07_RHIIW</name>
<dbReference type="GO" id="GO:0005085">
    <property type="term" value="F:guanyl-nucleotide exchange factor activity"/>
    <property type="evidence" value="ECO:0007669"/>
    <property type="project" value="UniProtKB-KW"/>
</dbReference>
<feature type="region of interest" description="Disordered" evidence="2">
    <location>
        <begin position="1"/>
        <end position="25"/>
    </location>
</feature>
<dbReference type="InterPro" id="IPR035899">
    <property type="entry name" value="DBL_dom_sf"/>
</dbReference>
<dbReference type="AlphaFoldDB" id="A0A015KQ07"/>
<accession>A0A015KQ07</accession>
<evidence type="ECO:0000256" key="2">
    <source>
        <dbReference type="SAM" id="MobiDB-lite"/>
    </source>
</evidence>
<dbReference type="SUPFAM" id="SSF50729">
    <property type="entry name" value="PH domain-like"/>
    <property type="match status" value="2"/>
</dbReference>
<dbReference type="HOGENOM" id="CLU_387395_0_0_1"/>
<dbReference type="Pfam" id="PF00621">
    <property type="entry name" value="RhoGEF"/>
    <property type="match status" value="1"/>
</dbReference>
<dbReference type="OMA" id="VFHWKDE"/>
<sequence length="859" mass="97092">MSNSINTSFGASKSPPSPIPKSPIMPSQMANYLPYNNKPKLGPITDLIETEEEYLDDLQCLLQQVASNWDRDNPPPQELEAMLNILGEIYHHNNNFCSKLKQIGTDLLSAKELGDTLISWIKVMEGSYSAYCQNYMRGVDLWPEIDNNLSLQQTLNAISAQKNKPVTLDFLFDAPLKRIHYYKKFYMRILKSSEPGRSDYNILAAANKRIDYLIELEKNAKENNKRRENDPLLVPQPVMHTFISSTNSQGNNITVPEMKNPKTAVNVNILELERQAREMNNTEEDIIPLPVPQSVVHTFISPVNTQGNNIIVSDIKSQKSQNTVIRFTLPELENQIDTSRVMDLFTKQPKKLNIQLLPPNLPFKREIILNSDFIVILPDGDGSDNHRAHTNAHLILFTDLLIICQRLTPEEKKSNPTKEFWLLYPPLSARHLTLNDIHDDKEELMNLVVLEKESMVIFADNKNIKEAWIKEVNKAIDFAKNAIAKSKINTNVSPILLNSQPSPSTQESYQMSPNKSNSQDSGRALSPRSPSAGQGKLGLPSSPLSNSSPLLRTRSPEQIRIASPPSLRTRSPEIRNASPSNFLPIRGIQEQIQERSNSVESLDSISSIASFIETIQQTPPCEVSCWVLGEWVPITKKEKCIVEIKMTSLNKPCWVVLLESSERMVLNSWILSTTTLYRDSINSLSVSCETGKNTEYYKVTLTNVADADRLFSNFQKMKNYGNNELGIPQVGFISRSSSLKNNQQPSKEIEQTLTDVMESRVKLFLQNDHGVWTNLGWGNMKLLLEVPSHRKRIIIQSEKQKSKFVDAFICETGVAKGNKSSVTFKINIGESAKFIYMMQMKSEANAAKALEIMRTEQRT</sequence>
<organism evidence="4 5">
    <name type="scientific">Rhizophagus irregularis (strain DAOM 197198w)</name>
    <name type="common">Glomus intraradices</name>
    <dbReference type="NCBI Taxonomy" id="1432141"/>
    <lineage>
        <taxon>Eukaryota</taxon>
        <taxon>Fungi</taxon>
        <taxon>Fungi incertae sedis</taxon>
        <taxon>Mucoromycota</taxon>
        <taxon>Glomeromycotina</taxon>
        <taxon>Glomeromycetes</taxon>
        <taxon>Glomerales</taxon>
        <taxon>Glomeraceae</taxon>
        <taxon>Rhizophagus</taxon>
    </lineage>
</organism>
<feature type="compositionally biased region" description="Polar residues" evidence="2">
    <location>
        <begin position="1"/>
        <end position="11"/>
    </location>
</feature>
<evidence type="ECO:0000259" key="3">
    <source>
        <dbReference type="PROSITE" id="PS50010"/>
    </source>
</evidence>
<dbReference type="SUPFAM" id="SSF48065">
    <property type="entry name" value="DBL homology domain (DH-domain)"/>
    <property type="match status" value="1"/>
</dbReference>
<dbReference type="Gene3D" id="1.20.900.10">
    <property type="entry name" value="Dbl homology (DH) domain"/>
    <property type="match status" value="1"/>
</dbReference>
<dbReference type="InterPro" id="IPR000219">
    <property type="entry name" value="DH_dom"/>
</dbReference>
<dbReference type="Proteomes" id="UP000022910">
    <property type="component" value="Unassembled WGS sequence"/>
</dbReference>
<comment type="caution">
    <text evidence="4">The sequence shown here is derived from an EMBL/GenBank/DDBJ whole genome shotgun (WGS) entry which is preliminary data.</text>
</comment>
<dbReference type="SMART" id="SM00325">
    <property type="entry name" value="RhoGEF"/>
    <property type="match status" value="1"/>
</dbReference>
<feature type="region of interest" description="Disordered" evidence="2">
    <location>
        <begin position="494"/>
        <end position="580"/>
    </location>
</feature>
<gene>
    <name evidence="4" type="ORF">RirG_166810</name>
</gene>
<keyword evidence="1" id="KW-0344">Guanine-nucleotide releasing factor</keyword>
<evidence type="ECO:0000313" key="5">
    <source>
        <dbReference type="Proteomes" id="UP000022910"/>
    </source>
</evidence>
<dbReference type="OrthoDB" id="6244550at2759"/>
<feature type="domain" description="DH" evidence="3">
    <location>
        <begin position="39"/>
        <end position="220"/>
    </location>
</feature>
<protein>
    <recommendedName>
        <fullName evidence="3">DH domain-containing protein</fullName>
    </recommendedName>
</protein>
<dbReference type="PANTHER" id="PTHR22826">
    <property type="entry name" value="RHO GUANINE EXCHANGE FACTOR-RELATED"/>
    <property type="match status" value="1"/>
</dbReference>
<reference evidence="4 5" key="1">
    <citation type="submission" date="2014-02" db="EMBL/GenBank/DDBJ databases">
        <title>Single nucleus genome sequencing reveals high similarity among nuclei of an endomycorrhizal fungus.</title>
        <authorList>
            <person name="Lin K."/>
            <person name="Geurts R."/>
            <person name="Zhang Z."/>
            <person name="Limpens E."/>
            <person name="Saunders D.G."/>
            <person name="Mu D."/>
            <person name="Pang E."/>
            <person name="Cao H."/>
            <person name="Cha H."/>
            <person name="Lin T."/>
            <person name="Zhou Q."/>
            <person name="Shang Y."/>
            <person name="Li Y."/>
            <person name="Ivanov S."/>
            <person name="Sharma T."/>
            <person name="Velzen R.V."/>
            <person name="Ruijter N.D."/>
            <person name="Aanen D.K."/>
            <person name="Win J."/>
            <person name="Kamoun S."/>
            <person name="Bisseling T."/>
            <person name="Huang S."/>
        </authorList>
    </citation>
    <scope>NUCLEOTIDE SEQUENCE [LARGE SCALE GENOMIC DNA]</scope>
    <source>
        <strain evidence="5">DAOM197198w</strain>
    </source>
</reference>
<feature type="compositionally biased region" description="Low complexity" evidence="2">
    <location>
        <begin position="539"/>
        <end position="553"/>
    </location>
</feature>
<dbReference type="InterPro" id="IPR011993">
    <property type="entry name" value="PH-like_dom_sf"/>
</dbReference>
<feature type="compositionally biased region" description="Polar residues" evidence="2">
    <location>
        <begin position="494"/>
        <end position="521"/>
    </location>
</feature>
<evidence type="ECO:0000313" key="4">
    <source>
        <dbReference type="EMBL" id="EXX61901.1"/>
    </source>
</evidence>
<dbReference type="Gene3D" id="2.30.29.30">
    <property type="entry name" value="Pleckstrin-homology domain (PH domain)/Phosphotyrosine-binding domain (PTB)"/>
    <property type="match status" value="1"/>
</dbReference>
<dbReference type="PROSITE" id="PS50010">
    <property type="entry name" value="DH_2"/>
    <property type="match status" value="1"/>
</dbReference>
<proteinExistence type="predicted"/>
<dbReference type="GO" id="GO:0005737">
    <property type="term" value="C:cytoplasm"/>
    <property type="evidence" value="ECO:0007669"/>
    <property type="project" value="TreeGrafter"/>
</dbReference>